<gene>
    <name evidence="1" type="ORF">ACJIZ3_010173</name>
</gene>
<dbReference type="EMBL" id="JBJXBP010000004">
    <property type="protein sequence ID" value="KAL3835437.1"/>
    <property type="molecule type" value="Genomic_DNA"/>
</dbReference>
<accession>A0ABD3TF75</accession>
<comment type="caution">
    <text evidence="1">The sequence shown here is derived from an EMBL/GenBank/DDBJ whole genome shotgun (WGS) entry which is preliminary data.</text>
</comment>
<protein>
    <submittedName>
        <fullName evidence="1">Uncharacterized protein</fullName>
    </submittedName>
</protein>
<proteinExistence type="predicted"/>
<dbReference type="AlphaFoldDB" id="A0ABD3TF75"/>
<reference evidence="1 2" key="1">
    <citation type="submission" date="2024-12" db="EMBL/GenBank/DDBJ databases">
        <title>The unique morphological basis and parallel evolutionary history of personate flowers in Penstemon.</title>
        <authorList>
            <person name="Depatie T.H."/>
            <person name="Wessinger C.A."/>
        </authorList>
    </citation>
    <scope>NUCLEOTIDE SEQUENCE [LARGE SCALE GENOMIC DNA]</scope>
    <source>
        <strain evidence="1">WTNN_2</strain>
        <tissue evidence="1">Leaf</tissue>
    </source>
</reference>
<name>A0ABD3TF75_9LAMI</name>
<evidence type="ECO:0000313" key="2">
    <source>
        <dbReference type="Proteomes" id="UP001634393"/>
    </source>
</evidence>
<keyword evidence="2" id="KW-1185">Reference proteome</keyword>
<organism evidence="1 2">
    <name type="scientific">Penstemon smallii</name>
    <dbReference type="NCBI Taxonomy" id="265156"/>
    <lineage>
        <taxon>Eukaryota</taxon>
        <taxon>Viridiplantae</taxon>
        <taxon>Streptophyta</taxon>
        <taxon>Embryophyta</taxon>
        <taxon>Tracheophyta</taxon>
        <taxon>Spermatophyta</taxon>
        <taxon>Magnoliopsida</taxon>
        <taxon>eudicotyledons</taxon>
        <taxon>Gunneridae</taxon>
        <taxon>Pentapetalae</taxon>
        <taxon>asterids</taxon>
        <taxon>lamiids</taxon>
        <taxon>Lamiales</taxon>
        <taxon>Plantaginaceae</taxon>
        <taxon>Cheloneae</taxon>
        <taxon>Penstemon</taxon>
    </lineage>
</organism>
<sequence>MQLILFTQTQQYLNCIVLKKGHNSGKLRYGKSHSNMWDQ</sequence>
<dbReference type="Proteomes" id="UP001634393">
    <property type="component" value="Unassembled WGS sequence"/>
</dbReference>
<evidence type="ECO:0000313" key="1">
    <source>
        <dbReference type="EMBL" id="KAL3835437.1"/>
    </source>
</evidence>